<evidence type="ECO:0000313" key="4">
    <source>
        <dbReference type="EMBL" id="RMI13264.1"/>
    </source>
</evidence>
<reference evidence="4 5" key="1">
    <citation type="submission" date="2018-10" db="EMBL/GenBank/DDBJ databases">
        <title>Isolation, diversity and antifungal activity of actinobacteria from wheat.</title>
        <authorList>
            <person name="Han C."/>
        </authorList>
    </citation>
    <scope>NUCLEOTIDE SEQUENCE [LARGE SCALE GENOMIC DNA]</scope>
    <source>
        <strain evidence="4 5">NEAU-YY56</strain>
    </source>
</reference>
<feature type="domain" description="Glycosyltransferase subfamily 4-like N-terminal" evidence="3">
    <location>
        <begin position="17"/>
        <end position="211"/>
    </location>
</feature>
<dbReference type="RefSeq" id="WP_122148367.1">
    <property type="nucleotide sequence ID" value="NZ_RFFI01000018.1"/>
</dbReference>
<sequence length="875" mass="93737">MRVVQVSAHYPPNLVSGGTLVPQRVARGLAARGHHVSVYAGHLDERRPLDTWTEEDGHGVRVRWIATTPWTAWSDPRNSLNPEVTADFEEWLAGECPDVVHLHSLQTLGAGLVSAAHRSGAKVVVTMHDFWWSCARQFLAAPDMRPCSLVVDCGTCPCAVDHAWLQRRNAALHEHLSGADVVLAPSASAARVLAANGVDPSRVVVDENGVPASDLPPVAERAPASADTPVRLMFAGGPDPMKGLPVLLESLAALPASGWTLDLYGVRRDTLPHGARVPGTVRFPPAYDRTTVADVMAAHDVLVLPSVMRESHSIVTREALAAGMAVVCTDTLGPEEVVEDGVNGLVVPAADAESLGAALARLVSEPGLAGRLRDSGKAVAIRDFEDQLDGLESLYADLVGPGGAEEEDVVAGSGAPGGRREQAMSPDGLDPAALDAAEAALLRRVLVVVGIRGAALRYRGFLPAEALRLRGVHVDVLHYRDPQVPVLAADADALVLYRVPATSQIVDMVADVRARPRPVPVLFDIDDLIFDPALEGEVHGLDVLSPEEHALWWRGVARYRTTMELADAYVGSTERLCEHATRTTGLPAFRFANGVGIDLAQQSDLARRRERTPGPLRIGYFSGTNTHDADWAVVEPAVARVLAERPDVELWIGGFLTTGAALEPFEHRIRRLPMLPWYELPGRLRDVDVNLAPLVLENTFNEAKSAIKWLEAALVETPTVASPTQPFRESVDDGRTGFLATTEDAWADAIGALLDDALLRRRVGAAARREALLSWGPHSQADVYLGVLRSAAAVRREHGPRQRTSWEPVVDDEPFDAAEGWIDVHPGIPTDGRAALASRVAGLPGGRYAVAAVRVLRAGGPGALARKVVAKVGGR</sequence>
<evidence type="ECO:0000313" key="5">
    <source>
        <dbReference type="Proteomes" id="UP000269289"/>
    </source>
</evidence>
<evidence type="ECO:0000259" key="3">
    <source>
        <dbReference type="Pfam" id="PF13439"/>
    </source>
</evidence>
<gene>
    <name evidence="4" type="ORF">EBM89_05035</name>
</gene>
<dbReference type="SUPFAM" id="SSF53756">
    <property type="entry name" value="UDP-Glycosyltransferase/glycogen phosphorylase"/>
    <property type="match status" value="2"/>
</dbReference>
<name>A0A3M2JJH9_9CELL</name>
<keyword evidence="5" id="KW-1185">Reference proteome</keyword>
<dbReference type="Proteomes" id="UP000269289">
    <property type="component" value="Unassembled WGS sequence"/>
</dbReference>
<dbReference type="PANTHER" id="PTHR12526:SF510">
    <property type="entry name" value="D-INOSITOL 3-PHOSPHATE GLYCOSYLTRANSFERASE"/>
    <property type="match status" value="1"/>
</dbReference>
<accession>A0A3M2JJH9</accession>
<protein>
    <submittedName>
        <fullName evidence="4">Glycosyltransferase</fullName>
    </submittedName>
</protein>
<organism evidence="4 5">
    <name type="scientific">Cellulomonas triticagri</name>
    <dbReference type="NCBI Taxonomy" id="2483352"/>
    <lineage>
        <taxon>Bacteria</taxon>
        <taxon>Bacillati</taxon>
        <taxon>Actinomycetota</taxon>
        <taxon>Actinomycetes</taxon>
        <taxon>Micrococcales</taxon>
        <taxon>Cellulomonadaceae</taxon>
        <taxon>Cellulomonas</taxon>
    </lineage>
</organism>
<dbReference type="GO" id="GO:0016757">
    <property type="term" value="F:glycosyltransferase activity"/>
    <property type="evidence" value="ECO:0007669"/>
    <property type="project" value="UniProtKB-KW"/>
</dbReference>
<proteinExistence type="predicted"/>
<keyword evidence="2 4" id="KW-0808">Transferase</keyword>
<dbReference type="OrthoDB" id="9801573at2"/>
<dbReference type="Pfam" id="PF13692">
    <property type="entry name" value="Glyco_trans_1_4"/>
    <property type="match status" value="2"/>
</dbReference>
<dbReference type="Gene3D" id="3.40.50.2000">
    <property type="entry name" value="Glycogen Phosphorylase B"/>
    <property type="match status" value="3"/>
</dbReference>
<evidence type="ECO:0000256" key="2">
    <source>
        <dbReference type="ARBA" id="ARBA00022679"/>
    </source>
</evidence>
<keyword evidence="1" id="KW-0328">Glycosyltransferase</keyword>
<dbReference type="PANTHER" id="PTHR12526">
    <property type="entry name" value="GLYCOSYLTRANSFERASE"/>
    <property type="match status" value="1"/>
</dbReference>
<evidence type="ECO:0000256" key="1">
    <source>
        <dbReference type="ARBA" id="ARBA00022676"/>
    </source>
</evidence>
<dbReference type="InterPro" id="IPR028098">
    <property type="entry name" value="Glyco_trans_4-like_N"/>
</dbReference>
<dbReference type="AlphaFoldDB" id="A0A3M2JJH9"/>
<dbReference type="EMBL" id="RFFI01000018">
    <property type="protein sequence ID" value="RMI13264.1"/>
    <property type="molecule type" value="Genomic_DNA"/>
</dbReference>
<dbReference type="Pfam" id="PF13439">
    <property type="entry name" value="Glyco_transf_4"/>
    <property type="match status" value="1"/>
</dbReference>
<comment type="caution">
    <text evidence="4">The sequence shown here is derived from an EMBL/GenBank/DDBJ whole genome shotgun (WGS) entry which is preliminary data.</text>
</comment>